<dbReference type="EMBL" id="JAPQKS010000002">
    <property type="protein sequence ID" value="KAJ5247602.1"/>
    <property type="molecule type" value="Genomic_DNA"/>
</dbReference>
<evidence type="ECO:0000256" key="1">
    <source>
        <dbReference type="SAM" id="SignalP"/>
    </source>
</evidence>
<dbReference type="RefSeq" id="XP_058335023.1">
    <property type="nucleotide sequence ID" value="XM_058471882.1"/>
</dbReference>
<feature type="signal peptide" evidence="1">
    <location>
        <begin position="1"/>
        <end position="21"/>
    </location>
</feature>
<dbReference type="AlphaFoldDB" id="A0A9W9PLY1"/>
<protein>
    <recommendedName>
        <fullName evidence="4">GPI anchored protein</fullName>
    </recommendedName>
</protein>
<reference evidence="2" key="2">
    <citation type="journal article" date="2023" name="IMA Fungus">
        <title>Comparative genomic study of the Penicillium genus elucidates a diverse pangenome and 15 lateral gene transfer events.</title>
        <authorList>
            <person name="Petersen C."/>
            <person name="Sorensen T."/>
            <person name="Nielsen M.R."/>
            <person name="Sondergaard T.E."/>
            <person name="Sorensen J.L."/>
            <person name="Fitzpatrick D.A."/>
            <person name="Frisvad J.C."/>
            <person name="Nielsen K.L."/>
        </authorList>
    </citation>
    <scope>NUCLEOTIDE SEQUENCE</scope>
    <source>
        <strain evidence="2">IBT 19713</strain>
    </source>
</reference>
<dbReference type="GeneID" id="83199185"/>
<keyword evidence="1" id="KW-0732">Signal</keyword>
<organism evidence="2 3">
    <name type="scientific">Penicillium chermesinum</name>
    <dbReference type="NCBI Taxonomy" id="63820"/>
    <lineage>
        <taxon>Eukaryota</taxon>
        <taxon>Fungi</taxon>
        <taxon>Dikarya</taxon>
        <taxon>Ascomycota</taxon>
        <taxon>Pezizomycotina</taxon>
        <taxon>Eurotiomycetes</taxon>
        <taxon>Eurotiomycetidae</taxon>
        <taxon>Eurotiales</taxon>
        <taxon>Aspergillaceae</taxon>
        <taxon>Penicillium</taxon>
    </lineage>
</organism>
<evidence type="ECO:0000313" key="3">
    <source>
        <dbReference type="Proteomes" id="UP001150941"/>
    </source>
</evidence>
<comment type="caution">
    <text evidence="2">The sequence shown here is derived from an EMBL/GenBank/DDBJ whole genome shotgun (WGS) entry which is preliminary data.</text>
</comment>
<feature type="chain" id="PRO_5040732577" description="GPI anchored protein" evidence="1">
    <location>
        <begin position="22"/>
        <end position="177"/>
    </location>
</feature>
<proteinExistence type="predicted"/>
<accession>A0A9W9PLY1</accession>
<reference evidence="2" key="1">
    <citation type="submission" date="2022-11" db="EMBL/GenBank/DDBJ databases">
        <authorList>
            <person name="Petersen C."/>
        </authorList>
    </citation>
    <scope>NUCLEOTIDE SEQUENCE</scope>
    <source>
        <strain evidence="2">IBT 19713</strain>
    </source>
</reference>
<gene>
    <name evidence="2" type="ORF">N7468_002585</name>
</gene>
<sequence length="177" mass="18218">MHTKPLAFFLLPVSAIAVAQLEKKQYETDPGDSEYSSIYNSVYSSAYYAELSSLEADNAAVASNTALASGSKGPSVTSYPGQPPASIASVLATAVPESFLSQMANPSAASSIANEIEHGHYPSWYSDLPSSVKSWIQSECPSESGSDKPNFPGAASHTAVASSLLGAAGILAAAVLL</sequence>
<name>A0A9W9PLY1_9EURO</name>
<dbReference type="Proteomes" id="UP001150941">
    <property type="component" value="Unassembled WGS sequence"/>
</dbReference>
<keyword evidence="3" id="KW-1185">Reference proteome</keyword>
<evidence type="ECO:0000313" key="2">
    <source>
        <dbReference type="EMBL" id="KAJ5247602.1"/>
    </source>
</evidence>
<evidence type="ECO:0008006" key="4">
    <source>
        <dbReference type="Google" id="ProtNLM"/>
    </source>
</evidence>
<dbReference type="OrthoDB" id="5419608at2759"/>